<dbReference type="Proteomes" id="UP001215598">
    <property type="component" value="Unassembled WGS sequence"/>
</dbReference>
<dbReference type="AlphaFoldDB" id="A0AAD7HVQ3"/>
<accession>A0AAD7HVQ3</accession>
<evidence type="ECO:0000256" key="1">
    <source>
        <dbReference type="SAM" id="MobiDB-lite"/>
    </source>
</evidence>
<gene>
    <name evidence="2" type="ORF">B0H16DRAFT_1470606</name>
</gene>
<feature type="region of interest" description="Disordered" evidence="1">
    <location>
        <begin position="1"/>
        <end position="22"/>
    </location>
</feature>
<dbReference type="EMBL" id="JARKIB010000174">
    <property type="protein sequence ID" value="KAJ7728234.1"/>
    <property type="molecule type" value="Genomic_DNA"/>
</dbReference>
<protein>
    <submittedName>
        <fullName evidence="2">Uncharacterized protein</fullName>
    </submittedName>
</protein>
<organism evidence="2 3">
    <name type="scientific">Mycena metata</name>
    <dbReference type="NCBI Taxonomy" id="1033252"/>
    <lineage>
        <taxon>Eukaryota</taxon>
        <taxon>Fungi</taxon>
        <taxon>Dikarya</taxon>
        <taxon>Basidiomycota</taxon>
        <taxon>Agaricomycotina</taxon>
        <taxon>Agaricomycetes</taxon>
        <taxon>Agaricomycetidae</taxon>
        <taxon>Agaricales</taxon>
        <taxon>Marasmiineae</taxon>
        <taxon>Mycenaceae</taxon>
        <taxon>Mycena</taxon>
    </lineage>
</organism>
<sequence>MDDEPRFGSEFHPDVSRDEDSSSIDRYSGAFFPQAKHFVVAGGKFKSVTHIHQAAANAPPDFRIIPIGDLNLLHQLELCSGSGVARRRQGRTFVRRMYSAHIQGCKSNMAVTLYQGDGAKDRWNEDISQYSRLRRVTIRPNDTGITREHPGGKELLEISILQALRPVPSAQLTACPTCLSKWPYKCVELNEEVGYKIAASMRALIYRVGAPSIYKA</sequence>
<feature type="compositionally biased region" description="Basic and acidic residues" evidence="1">
    <location>
        <begin position="1"/>
        <end position="20"/>
    </location>
</feature>
<keyword evidence="3" id="KW-1185">Reference proteome</keyword>
<reference evidence="2" key="1">
    <citation type="submission" date="2023-03" db="EMBL/GenBank/DDBJ databases">
        <title>Massive genome expansion in bonnet fungi (Mycena s.s.) driven by repeated elements and novel gene families across ecological guilds.</title>
        <authorList>
            <consortium name="Lawrence Berkeley National Laboratory"/>
            <person name="Harder C.B."/>
            <person name="Miyauchi S."/>
            <person name="Viragh M."/>
            <person name="Kuo A."/>
            <person name="Thoen E."/>
            <person name="Andreopoulos B."/>
            <person name="Lu D."/>
            <person name="Skrede I."/>
            <person name="Drula E."/>
            <person name="Henrissat B."/>
            <person name="Morin E."/>
            <person name="Kohler A."/>
            <person name="Barry K."/>
            <person name="LaButti K."/>
            <person name="Morin E."/>
            <person name="Salamov A."/>
            <person name="Lipzen A."/>
            <person name="Mereny Z."/>
            <person name="Hegedus B."/>
            <person name="Baldrian P."/>
            <person name="Stursova M."/>
            <person name="Weitz H."/>
            <person name="Taylor A."/>
            <person name="Grigoriev I.V."/>
            <person name="Nagy L.G."/>
            <person name="Martin F."/>
            <person name="Kauserud H."/>
        </authorList>
    </citation>
    <scope>NUCLEOTIDE SEQUENCE</scope>
    <source>
        <strain evidence="2">CBHHK182m</strain>
    </source>
</reference>
<name>A0AAD7HVQ3_9AGAR</name>
<evidence type="ECO:0000313" key="3">
    <source>
        <dbReference type="Proteomes" id="UP001215598"/>
    </source>
</evidence>
<comment type="caution">
    <text evidence="2">The sequence shown here is derived from an EMBL/GenBank/DDBJ whole genome shotgun (WGS) entry which is preliminary data.</text>
</comment>
<proteinExistence type="predicted"/>
<evidence type="ECO:0000313" key="2">
    <source>
        <dbReference type="EMBL" id="KAJ7728234.1"/>
    </source>
</evidence>